<sequence>MRRRRAAPAHPRLSQHDPPFHFGTRCHILTEIVEPLTMKGKFMEPNNQIDTDTELVTETLVEEVSIDGMCGVY</sequence>
<proteinExistence type="predicted"/>
<dbReference type="Pfam" id="PF23709">
    <property type="entry name" value="MftA"/>
    <property type="match status" value="1"/>
</dbReference>
<protein>
    <recommendedName>
        <fullName evidence="3">Mycofactocin</fullName>
    </recommendedName>
</protein>
<evidence type="ECO:0000313" key="2">
    <source>
        <dbReference type="Proteomes" id="UP000467379"/>
    </source>
</evidence>
<dbReference type="NCBIfam" id="TIGR03969">
    <property type="entry name" value="mycofactocin"/>
    <property type="match status" value="1"/>
</dbReference>
<keyword evidence="2" id="KW-1185">Reference proteome</keyword>
<accession>A0ABN6B0Q6</accession>
<name>A0ABN6B0Q6_9MYCO</name>
<gene>
    <name evidence="1" type="ORF">MBRA_06510</name>
</gene>
<evidence type="ECO:0000313" key="1">
    <source>
        <dbReference type="EMBL" id="BBZ10456.1"/>
    </source>
</evidence>
<reference evidence="1 2" key="1">
    <citation type="journal article" date="2019" name="Emerg. Microbes Infect.">
        <title>Comprehensive subspecies identification of 175 nontuberculous mycobacteria species based on 7547 genomic profiles.</title>
        <authorList>
            <person name="Matsumoto Y."/>
            <person name="Kinjo T."/>
            <person name="Motooka D."/>
            <person name="Nabeya D."/>
            <person name="Jung N."/>
            <person name="Uechi K."/>
            <person name="Horii T."/>
            <person name="Iida T."/>
            <person name="Fujita J."/>
            <person name="Nakamura S."/>
        </authorList>
    </citation>
    <scope>NUCLEOTIDE SEQUENCE [LARGE SCALE GENOMIC DNA]</scope>
    <source>
        <strain evidence="1 2">JCM 12687</strain>
    </source>
</reference>
<dbReference type="InterPro" id="IPR023988">
    <property type="entry name" value="MftA"/>
</dbReference>
<dbReference type="EMBL" id="AP022606">
    <property type="protein sequence ID" value="BBZ10456.1"/>
    <property type="molecule type" value="Genomic_DNA"/>
</dbReference>
<organism evidence="1 2">
    <name type="scientific">Mycobacterium branderi</name>
    <dbReference type="NCBI Taxonomy" id="43348"/>
    <lineage>
        <taxon>Bacteria</taxon>
        <taxon>Bacillati</taxon>
        <taxon>Actinomycetota</taxon>
        <taxon>Actinomycetes</taxon>
        <taxon>Mycobacteriales</taxon>
        <taxon>Mycobacteriaceae</taxon>
        <taxon>Mycobacterium</taxon>
    </lineage>
</organism>
<evidence type="ECO:0008006" key="3">
    <source>
        <dbReference type="Google" id="ProtNLM"/>
    </source>
</evidence>
<dbReference type="Proteomes" id="UP000467379">
    <property type="component" value="Chromosome"/>
</dbReference>